<evidence type="ECO:0000313" key="3">
    <source>
        <dbReference type="Proteomes" id="UP000324222"/>
    </source>
</evidence>
<proteinExistence type="predicted"/>
<gene>
    <name evidence="2" type="ORF">E2C01_069032</name>
</gene>
<keyword evidence="3" id="KW-1185">Reference proteome</keyword>
<organism evidence="2 3">
    <name type="scientific">Portunus trituberculatus</name>
    <name type="common">Swimming crab</name>
    <name type="synonym">Neptunus trituberculatus</name>
    <dbReference type="NCBI Taxonomy" id="210409"/>
    <lineage>
        <taxon>Eukaryota</taxon>
        <taxon>Metazoa</taxon>
        <taxon>Ecdysozoa</taxon>
        <taxon>Arthropoda</taxon>
        <taxon>Crustacea</taxon>
        <taxon>Multicrustacea</taxon>
        <taxon>Malacostraca</taxon>
        <taxon>Eumalacostraca</taxon>
        <taxon>Eucarida</taxon>
        <taxon>Decapoda</taxon>
        <taxon>Pleocyemata</taxon>
        <taxon>Brachyura</taxon>
        <taxon>Eubrachyura</taxon>
        <taxon>Portunoidea</taxon>
        <taxon>Portunidae</taxon>
        <taxon>Portuninae</taxon>
        <taxon>Portunus</taxon>
    </lineage>
</organism>
<name>A0A5B7HTK1_PORTR</name>
<sequence>MTLPGAFPQPHPSRSLHLSLPNSLPRPPRQHSQSTLSLDEASTPRSATFLHHHRNSEGQSHTGHTDNIPRTVTLEKKRLEDNRKGCEEGGRTALGFQQSMYGVEVWWRHEWSATGVEEKGGRCVWWRVAPAGGNIG</sequence>
<evidence type="ECO:0000256" key="1">
    <source>
        <dbReference type="SAM" id="MobiDB-lite"/>
    </source>
</evidence>
<dbReference type="AlphaFoldDB" id="A0A5B7HTK1"/>
<evidence type="ECO:0000313" key="2">
    <source>
        <dbReference type="EMBL" id="MPC74662.1"/>
    </source>
</evidence>
<feature type="region of interest" description="Disordered" evidence="1">
    <location>
        <begin position="1"/>
        <end position="71"/>
    </location>
</feature>
<protein>
    <submittedName>
        <fullName evidence="2">Uncharacterized protein</fullName>
    </submittedName>
</protein>
<feature type="compositionally biased region" description="Low complexity" evidence="1">
    <location>
        <begin position="12"/>
        <end position="23"/>
    </location>
</feature>
<dbReference type="Proteomes" id="UP000324222">
    <property type="component" value="Unassembled WGS sequence"/>
</dbReference>
<reference evidence="2 3" key="1">
    <citation type="submission" date="2019-05" db="EMBL/GenBank/DDBJ databases">
        <title>Another draft genome of Portunus trituberculatus and its Hox gene families provides insights of decapod evolution.</title>
        <authorList>
            <person name="Jeong J.-H."/>
            <person name="Song I."/>
            <person name="Kim S."/>
            <person name="Choi T."/>
            <person name="Kim D."/>
            <person name="Ryu S."/>
            <person name="Kim W."/>
        </authorList>
    </citation>
    <scope>NUCLEOTIDE SEQUENCE [LARGE SCALE GENOMIC DNA]</scope>
    <source>
        <tissue evidence="2">Muscle</tissue>
    </source>
</reference>
<accession>A0A5B7HTK1</accession>
<dbReference type="EMBL" id="VSRR010039412">
    <property type="protein sequence ID" value="MPC74662.1"/>
    <property type="molecule type" value="Genomic_DNA"/>
</dbReference>
<comment type="caution">
    <text evidence="2">The sequence shown here is derived from an EMBL/GenBank/DDBJ whole genome shotgun (WGS) entry which is preliminary data.</text>
</comment>